<dbReference type="EMBL" id="HBGU01073378">
    <property type="protein sequence ID" value="CAD9536631.1"/>
    <property type="molecule type" value="Transcribed_RNA"/>
</dbReference>
<keyword evidence="1" id="KW-0732">Signal</keyword>
<evidence type="ECO:0000313" key="3">
    <source>
        <dbReference type="EMBL" id="CAD9536631.1"/>
    </source>
</evidence>
<reference evidence="3" key="1">
    <citation type="submission" date="2021-01" db="EMBL/GenBank/DDBJ databases">
        <authorList>
            <person name="Corre E."/>
            <person name="Pelletier E."/>
            <person name="Niang G."/>
            <person name="Scheremetjew M."/>
            <person name="Finn R."/>
            <person name="Kale V."/>
            <person name="Holt S."/>
            <person name="Cochrane G."/>
            <person name="Meng A."/>
            <person name="Brown T."/>
            <person name="Cohen L."/>
        </authorList>
    </citation>
    <scope>NUCLEOTIDE SEQUENCE</scope>
    <source>
        <strain evidence="3">UTEX LB 985</strain>
    </source>
</reference>
<dbReference type="SUPFAM" id="SSF47473">
    <property type="entry name" value="EF-hand"/>
    <property type="match status" value="1"/>
</dbReference>
<feature type="chain" id="PRO_5031321417" description="EF-hand domain-containing protein" evidence="1">
    <location>
        <begin position="19"/>
        <end position="205"/>
    </location>
</feature>
<dbReference type="GO" id="GO:0005509">
    <property type="term" value="F:calcium ion binding"/>
    <property type="evidence" value="ECO:0007669"/>
    <property type="project" value="InterPro"/>
</dbReference>
<dbReference type="Gene3D" id="1.10.238.10">
    <property type="entry name" value="EF-hand"/>
    <property type="match status" value="1"/>
</dbReference>
<protein>
    <recommendedName>
        <fullName evidence="2">EF-hand domain-containing protein</fullName>
    </recommendedName>
</protein>
<dbReference type="AlphaFoldDB" id="A0A7S2J3Q7"/>
<feature type="signal peptide" evidence="1">
    <location>
        <begin position="1"/>
        <end position="18"/>
    </location>
</feature>
<feature type="domain" description="EF-hand" evidence="2">
    <location>
        <begin position="136"/>
        <end position="171"/>
    </location>
</feature>
<gene>
    <name evidence="3" type="ORF">CBRE1094_LOCUS39943</name>
</gene>
<dbReference type="InterPro" id="IPR011992">
    <property type="entry name" value="EF-hand-dom_pair"/>
</dbReference>
<sequence>MRFILARITLLHCALTSGIRCTQCTSYSGVKTRLGAAAMSDMMDAQPAHDFLISIGTSEMKIPIMIRSNPDVEYWQEIYELWGDVGGNVQSEVQNGVRTLNGIKVRTPWAGTPPEYWSSEDAFGRYDIKRMAEEAAVAAERQCVFDELDKDRRGYLDTDGLRQAVHRLYDSTTDDDEIAQVMKDYGDESQRMTLAGLNNYLETCY</sequence>
<accession>A0A7S2J3Q7</accession>
<dbReference type="InterPro" id="IPR002048">
    <property type="entry name" value="EF_hand_dom"/>
</dbReference>
<evidence type="ECO:0000256" key="1">
    <source>
        <dbReference type="SAM" id="SignalP"/>
    </source>
</evidence>
<dbReference type="PROSITE" id="PS50222">
    <property type="entry name" value="EF_HAND_2"/>
    <property type="match status" value="1"/>
</dbReference>
<name>A0A7S2J3Q7_9EUKA</name>
<evidence type="ECO:0000259" key="2">
    <source>
        <dbReference type="PROSITE" id="PS50222"/>
    </source>
</evidence>
<proteinExistence type="predicted"/>
<organism evidence="3">
    <name type="scientific">Haptolina brevifila</name>
    <dbReference type="NCBI Taxonomy" id="156173"/>
    <lineage>
        <taxon>Eukaryota</taxon>
        <taxon>Haptista</taxon>
        <taxon>Haptophyta</taxon>
        <taxon>Prymnesiophyceae</taxon>
        <taxon>Prymnesiales</taxon>
        <taxon>Prymnesiaceae</taxon>
        <taxon>Haptolina</taxon>
    </lineage>
</organism>